<organism evidence="1 2">
    <name type="scientific">Diphasiastrum complanatum</name>
    <name type="common">Issler's clubmoss</name>
    <name type="synonym">Lycopodium complanatum</name>
    <dbReference type="NCBI Taxonomy" id="34168"/>
    <lineage>
        <taxon>Eukaryota</taxon>
        <taxon>Viridiplantae</taxon>
        <taxon>Streptophyta</taxon>
        <taxon>Embryophyta</taxon>
        <taxon>Tracheophyta</taxon>
        <taxon>Lycopodiopsida</taxon>
        <taxon>Lycopodiales</taxon>
        <taxon>Lycopodiaceae</taxon>
        <taxon>Lycopodioideae</taxon>
        <taxon>Diphasiastrum</taxon>
    </lineage>
</organism>
<comment type="caution">
    <text evidence="1">The sequence shown here is derived from an EMBL/GenBank/DDBJ whole genome shotgun (WGS) entry which is preliminary data.</text>
</comment>
<protein>
    <submittedName>
        <fullName evidence="1">Uncharacterized protein</fullName>
    </submittedName>
</protein>
<sequence length="133" mass="15407">MFGFFGGLTLMNVDLVALPQTKIVCGSHYLYARDVRCIPYCAGKPQEQQPLIAVEQETKCPPHASSKDCKIRRPYRPNLRPSLETIDEEKCLLRTSFLKRNRFVLSHFKRTCKLRLTKLRHKIHARPSLSSCY</sequence>
<name>A0ACC2EJD0_DIPCM</name>
<evidence type="ECO:0000313" key="1">
    <source>
        <dbReference type="EMBL" id="KAJ7566595.1"/>
    </source>
</evidence>
<evidence type="ECO:0000313" key="2">
    <source>
        <dbReference type="Proteomes" id="UP001162992"/>
    </source>
</evidence>
<dbReference type="EMBL" id="CM055093">
    <property type="protein sequence ID" value="KAJ7566595.1"/>
    <property type="molecule type" value="Genomic_DNA"/>
</dbReference>
<dbReference type="Proteomes" id="UP001162992">
    <property type="component" value="Chromosome 2"/>
</dbReference>
<proteinExistence type="predicted"/>
<keyword evidence="2" id="KW-1185">Reference proteome</keyword>
<gene>
    <name evidence="1" type="ORF">O6H91_02G110500</name>
</gene>
<reference evidence="2" key="1">
    <citation type="journal article" date="2024" name="Proc. Natl. Acad. Sci. U.S.A.">
        <title>Extraordinary preservation of gene collinearity over three hundred million years revealed in homosporous lycophytes.</title>
        <authorList>
            <person name="Li C."/>
            <person name="Wickell D."/>
            <person name="Kuo L.Y."/>
            <person name="Chen X."/>
            <person name="Nie B."/>
            <person name="Liao X."/>
            <person name="Peng D."/>
            <person name="Ji J."/>
            <person name="Jenkins J."/>
            <person name="Williams M."/>
            <person name="Shu S."/>
            <person name="Plott C."/>
            <person name="Barry K."/>
            <person name="Rajasekar S."/>
            <person name="Grimwood J."/>
            <person name="Han X."/>
            <person name="Sun S."/>
            <person name="Hou Z."/>
            <person name="He W."/>
            <person name="Dai G."/>
            <person name="Sun C."/>
            <person name="Schmutz J."/>
            <person name="Leebens-Mack J.H."/>
            <person name="Li F.W."/>
            <person name="Wang L."/>
        </authorList>
    </citation>
    <scope>NUCLEOTIDE SEQUENCE [LARGE SCALE GENOMIC DNA]</scope>
    <source>
        <strain evidence="2">cv. PW_Plant_1</strain>
    </source>
</reference>
<accession>A0ACC2EJD0</accession>